<accession>A0ABR6TMY8</accession>
<gene>
    <name evidence="2" type="ORF">HLB29_08340</name>
</gene>
<dbReference type="RefSeq" id="WP_185624705.1">
    <property type="nucleotide sequence ID" value="NZ_JABGBW010000010.1"/>
</dbReference>
<dbReference type="EMBL" id="JABGBW010000010">
    <property type="protein sequence ID" value="MBC2576685.1"/>
    <property type="molecule type" value="Genomic_DNA"/>
</dbReference>
<dbReference type="InterPro" id="IPR009014">
    <property type="entry name" value="Transketo_C/PFOR_II"/>
</dbReference>
<evidence type="ECO:0000259" key="1">
    <source>
        <dbReference type="SMART" id="SM00861"/>
    </source>
</evidence>
<reference evidence="2 3" key="1">
    <citation type="submission" date="2020-05" db="EMBL/GenBank/DDBJ databases">
        <title>Draft genome of xy-202 and genomic insight in genome of the genus Peptostreptococcus.</title>
        <authorList>
            <person name="Zhang Z."/>
        </authorList>
    </citation>
    <scope>NUCLEOTIDE SEQUENCE [LARGE SCALE GENOMIC DNA]</scope>
    <source>
        <strain evidence="2 3">DSM 27025</strain>
    </source>
</reference>
<dbReference type="InterPro" id="IPR029061">
    <property type="entry name" value="THDP-binding"/>
</dbReference>
<name>A0ABR6TMY8_9FIRM</name>
<sequence length="310" mass="34449">MYSELEMRKSYAKTVEKLFKKDSNIFALEADLSSSMSTSGLKEIMGKNYINLGIMEANMIGVASGINLAGGYCFVHSFGQFLTRRAMDQIFISLGYSKLSACLVGSDAGVTAEHNGGTHMTFEDVGILRIIPNIEIYDVCDPVQFNKVLEYAYESKKLIYIRTARKKQEFAIYSEETKFENTGANILKKGKSITILACGIEVKEALEAADKLEKHGIYAEVIDVYRIKPLNEEVILKSAQKTGRVITCENHSINNGLGSSVAELLSEKYPIKVKRIGINNRFGQVGKQDYLMKEYNLTADDIAGEAIKLI</sequence>
<protein>
    <submittedName>
        <fullName evidence="2">Transketolase family protein</fullName>
    </submittedName>
</protein>
<dbReference type="Gene3D" id="3.40.50.920">
    <property type="match status" value="1"/>
</dbReference>
<dbReference type="InterPro" id="IPR033248">
    <property type="entry name" value="Transketolase_C"/>
</dbReference>
<proteinExistence type="predicted"/>
<dbReference type="PANTHER" id="PTHR43825:SF1">
    <property type="entry name" value="TRANSKETOLASE-LIKE PYRIMIDINE-BINDING DOMAIN-CONTAINING PROTEIN"/>
    <property type="match status" value="1"/>
</dbReference>
<dbReference type="Pfam" id="PF02779">
    <property type="entry name" value="Transket_pyr"/>
    <property type="match status" value="1"/>
</dbReference>
<dbReference type="SUPFAM" id="SSF52518">
    <property type="entry name" value="Thiamin diphosphate-binding fold (THDP-binding)"/>
    <property type="match status" value="1"/>
</dbReference>
<dbReference type="SUPFAM" id="SSF52922">
    <property type="entry name" value="TK C-terminal domain-like"/>
    <property type="match status" value="1"/>
</dbReference>
<dbReference type="CDD" id="cd07033">
    <property type="entry name" value="TPP_PYR_DXS_TK_like"/>
    <property type="match status" value="1"/>
</dbReference>
<dbReference type="PANTHER" id="PTHR43825">
    <property type="entry name" value="PYRUVATE DEHYDROGENASE E1 COMPONENT"/>
    <property type="match status" value="1"/>
</dbReference>
<dbReference type="Proteomes" id="UP000713904">
    <property type="component" value="Unassembled WGS sequence"/>
</dbReference>
<organism evidence="2 3">
    <name type="scientific">Peptostreptococcus canis</name>
    <dbReference type="NCBI Taxonomy" id="1159213"/>
    <lineage>
        <taxon>Bacteria</taxon>
        <taxon>Bacillati</taxon>
        <taxon>Bacillota</taxon>
        <taxon>Clostridia</taxon>
        <taxon>Peptostreptococcales</taxon>
        <taxon>Peptostreptococcaceae</taxon>
        <taxon>Peptostreptococcus</taxon>
    </lineage>
</organism>
<dbReference type="InterPro" id="IPR051157">
    <property type="entry name" value="PDH/Transketolase"/>
</dbReference>
<dbReference type="SMART" id="SM00861">
    <property type="entry name" value="Transket_pyr"/>
    <property type="match status" value="1"/>
</dbReference>
<keyword evidence="3" id="KW-1185">Reference proteome</keyword>
<dbReference type="Gene3D" id="3.40.50.970">
    <property type="match status" value="1"/>
</dbReference>
<feature type="domain" description="Transketolase-like pyrimidine-binding" evidence="1">
    <location>
        <begin position="5"/>
        <end position="170"/>
    </location>
</feature>
<comment type="caution">
    <text evidence="2">The sequence shown here is derived from an EMBL/GenBank/DDBJ whole genome shotgun (WGS) entry which is preliminary data.</text>
</comment>
<evidence type="ECO:0000313" key="2">
    <source>
        <dbReference type="EMBL" id="MBC2576685.1"/>
    </source>
</evidence>
<dbReference type="Pfam" id="PF02780">
    <property type="entry name" value="Transketolase_C"/>
    <property type="match status" value="1"/>
</dbReference>
<dbReference type="InterPro" id="IPR005475">
    <property type="entry name" value="Transketolase-like_Pyr-bd"/>
</dbReference>
<evidence type="ECO:0000313" key="3">
    <source>
        <dbReference type="Proteomes" id="UP000713904"/>
    </source>
</evidence>